<gene>
    <name evidence="3" type="ORF">GCM10011386_00090</name>
</gene>
<name>A0ABQ1KYA5_9SPHI</name>
<protein>
    <submittedName>
        <fullName evidence="3">Diacetyl reductase</fullName>
    </submittedName>
</protein>
<accession>A0ABQ1KYA5</accession>
<sequence length="255" mass="27047">MNKNLKYQTAAITGGLGDIGKAICLAFARNGTSIALCDIRPSEEAAAFLSLLGDSCGVECTYHQVDVADPNQVKSWLGVVSGQLGIPNVVVANAARVTLAPALEITPEQWNQEINVNLNGAFYMIQEAARLMVNGGIPGHMVLIGSWAAHQVHLDMPAYSVAKAALRMLCKCMALELAPKGILVNEVAPGYVQAGLSGKIWKERPDLCEQAAARVPTGNFISPEAVAEEVLHLCRPENRNITGSTLLMDGGLSLS</sequence>
<evidence type="ECO:0000256" key="1">
    <source>
        <dbReference type="ARBA" id="ARBA00006484"/>
    </source>
</evidence>
<evidence type="ECO:0000313" key="3">
    <source>
        <dbReference type="EMBL" id="GGC12416.1"/>
    </source>
</evidence>
<dbReference type="InterPro" id="IPR002347">
    <property type="entry name" value="SDR_fam"/>
</dbReference>
<comment type="caution">
    <text evidence="3">The sequence shown here is derived from an EMBL/GenBank/DDBJ whole genome shotgun (WGS) entry which is preliminary data.</text>
</comment>
<dbReference type="EMBL" id="BMIK01000001">
    <property type="protein sequence ID" value="GGC12416.1"/>
    <property type="molecule type" value="Genomic_DNA"/>
</dbReference>
<proteinExistence type="inferred from homology"/>
<dbReference type="PRINTS" id="PR00081">
    <property type="entry name" value="GDHRDH"/>
</dbReference>
<evidence type="ECO:0000256" key="2">
    <source>
        <dbReference type="ARBA" id="ARBA00023002"/>
    </source>
</evidence>
<organism evidence="3 4">
    <name type="scientific">Parapedobacter defluvii</name>
    <dbReference type="NCBI Taxonomy" id="2045106"/>
    <lineage>
        <taxon>Bacteria</taxon>
        <taxon>Pseudomonadati</taxon>
        <taxon>Bacteroidota</taxon>
        <taxon>Sphingobacteriia</taxon>
        <taxon>Sphingobacteriales</taxon>
        <taxon>Sphingobacteriaceae</taxon>
        <taxon>Parapedobacter</taxon>
    </lineage>
</organism>
<evidence type="ECO:0000313" key="4">
    <source>
        <dbReference type="Proteomes" id="UP000597338"/>
    </source>
</evidence>
<dbReference type="Pfam" id="PF13561">
    <property type="entry name" value="adh_short_C2"/>
    <property type="match status" value="1"/>
</dbReference>
<dbReference type="CDD" id="cd05233">
    <property type="entry name" value="SDR_c"/>
    <property type="match status" value="1"/>
</dbReference>
<reference evidence="4" key="1">
    <citation type="journal article" date="2019" name="Int. J. Syst. Evol. Microbiol.">
        <title>The Global Catalogue of Microorganisms (GCM) 10K type strain sequencing project: providing services to taxonomists for standard genome sequencing and annotation.</title>
        <authorList>
            <consortium name="The Broad Institute Genomics Platform"/>
            <consortium name="The Broad Institute Genome Sequencing Center for Infectious Disease"/>
            <person name="Wu L."/>
            <person name="Ma J."/>
        </authorList>
    </citation>
    <scope>NUCLEOTIDE SEQUENCE [LARGE SCALE GENOMIC DNA]</scope>
    <source>
        <strain evidence="4">CGMCC 1.15342</strain>
    </source>
</reference>
<dbReference type="SUPFAM" id="SSF51735">
    <property type="entry name" value="NAD(P)-binding Rossmann-fold domains"/>
    <property type="match status" value="1"/>
</dbReference>
<dbReference type="Proteomes" id="UP000597338">
    <property type="component" value="Unassembled WGS sequence"/>
</dbReference>
<keyword evidence="2" id="KW-0560">Oxidoreductase</keyword>
<dbReference type="PANTHER" id="PTHR43669">
    <property type="entry name" value="5-KETO-D-GLUCONATE 5-REDUCTASE"/>
    <property type="match status" value="1"/>
</dbReference>
<dbReference type="Gene3D" id="3.40.50.720">
    <property type="entry name" value="NAD(P)-binding Rossmann-like Domain"/>
    <property type="match status" value="1"/>
</dbReference>
<dbReference type="PANTHER" id="PTHR43669:SF3">
    <property type="entry name" value="ALCOHOL DEHYDROGENASE, PUTATIVE (AFU_ORTHOLOGUE AFUA_3G03445)-RELATED"/>
    <property type="match status" value="1"/>
</dbReference>
<dbReference type="InterPro" id="IPR036291">
    <property type="entry name" value="NAD(P)-bd_dom_sf"/>
</dbReference>
<dbReference type="PROSITE" id="PS00061">
    <property type="entry name" value="ADH_SHORT"/>
    <property type="match status" value="1"/>
</dbReference>
<comment type="similarity">
    <text evidence="1">Belongs to the short-chain dehydrogenases/reductases (SDR) family.</text>
</comment>
<dbReference type="InterPro" id="IPR020904">
    <property type="entry name" value="Sc_DH/Rdtase_CS"/>
</dbReference>
<dbReference type="RefSeq" id="WP_188746126.1">
    <property type="nucleotide sequence ID" value="NZ_BMIK01000001.1"/>
</dbReference>
<keyword evidence="4" id="KW-1185">Reference proteome</keyword>